<feature type="compositionally biased region" description="Low complexity" evidence="1">
    <location>
        <begin position="132"/>
        <end position="142"/>
    </location>
</feature>
<sequence>MSSKPKQVHWKLAVEEYAARDSPESWTVPLPSPHPSPPELLETLPDPLTPPPALPPPLPPTPHLEQNLPLPTRLEIHPLLTTEDVELREFPETEPIHVHFPVNPISPCVRESREGFVESADDITDPGPSLLPPTTTTRQRPPTSQFFFPGGQYTPSIAPTTLWPPSVSILSAAGSRILKLHQPHSAELAPQAPLNLAHIRRHIIRQPMSILVQRSSYAGSARSWIATKTSTLLSPTAPLLAPSSLKGEDVRPPGTPGLRQTQMECLPLSLLLASIGRRIGGHKTLTDSVEHTMRKVKEEYPEARRFRGPWGIDRVAKRYWDGRKSYIRDLKNPDSLIFTEKCGIPVVIHCLLLRNFPLYLTETLLGTPACTPPRTSLIVRIASGQYKARLEVRHGDGGAVTVGDVLTAVQRLLRQYDHCPSIPPDAAPYAARRIATVNGFCLGRSEAIRQAHARAEQAGGPRVVDRLLGNTLFAGLTPMLGQPDHHWQLQLAVPQRYAA</sequence>
<organism evidence="3 4">
    <name type="scientific">Mycena pura</name>
    <dbReference type="NCBI Taxonomy" id="153505"/>
    <lineage>
        <taxon>Eukaryota</taxon>
        <taxon>Fungi</taxon>
        <taxon>Dikarya</taxon>
        <taxon>Basidiomycota</taxon>
        <taxon>Agaricomycotina</taxon>
        <taxon>Agaricomycetes</taxon>
        <taxon>Agaricomycetidae</taxon>
        <taxon>Agaricales</taxon>
        <taxon>Marasmiineae</taxon>
        <taxon>Mycenaceae</taxon>
        <taxon>Mycena</taxon>
    </lineage>
</organism>
<evidence type="ECO:0000259" key="2">
    <source>
        <dbReference type="Pfam" id="PF20415"/>
    </source>
</evidence>
<accession>A0AAD6V905</accession>
<feature type="region of interest" description="Disordered" evidence="1">
    <location>
        <begin position="118"/>
        <end position="142"/>
    </location>
</feature>
<dbReference type="AlphaFoldDB" id="A0AAD6V905"/>
<protein>
    <recommendedName>
        <fullName evidence="2">DUF6699 domain-containing protein</fullName>
    </recommendedName>
</protein>
<keyword evidence="4" id="KW-1185">Reference proteome</keyword>
<comment type="caution">
    <text evidence="3">The sequence shown here is derived from an EMBL/GenBank/DDBJ whole genome shotgun (WGS) entry which is preliminary data.</text>
</comment>
<name>A0AAD6V905_9AGAR</name>
<evidence type="ECO:0000313" key="4">
    <source>
        <dbReference type="Proteomes" id="UP001219525"/>
    </source>
</evidence>
<feature type="domain" description="DUF6699" evidence="2">
    <location>
        <begin position="365"/>
        <end position="478"/>
    </location>
</feature>
<evidence type="ECO:0000256" key="1">
    <source>
        <dbReference type="SAM" id="MobiDB-lite"/>
    </source>
</evidence>
<dbReference type="InterPro" id="IPR046522">
    <property type="entry name" value="DUF6699"/>
</dbReference>
<reference evidence="3" key="1">
    <citation type="submission" date="2023-03" db="EMBL/GenBank/DDBJ databases">
        <title>Massive genome expansion in bonnet fungi (Mycena s.s.) driven by repeated elements and novel gene families across ecological guilds.</title>
        <authorList>
            <consortium name="Lawrence Berkeley National Laboratory"/>
            <person name="Harder C.B."/>
            <person name="Miyauchi S."/>
            <person name="Viragh M."/>
            <person name="Kuo A."/>
            <person name="Thoen E."/>
            <person name="Andreopoulos B."/>
            <person name="Lu D."/>
            <person name="Skrede I."/>
            <person name="Drula E."/>
            <person name="Henrissat B."/>
            <person name="Morin E."/>
            <person name="Kohler A."/>
            <person name="Barry K."/>
            <person name="LaButti K."/>
            <person name="Morin E."/>
            <person name="Salamov A."/>
            <person name="Lipzen A."/>
            <person name="Mereny Z."/>
            <person name="Hegedus B."/>
            <person name="Baldrian P."/>
            <person name="Stursova M."/>
            <person name="Weitz H."/>
            <person name="Taylor A."/>
            <person name="Grigoriev I.V."/>
            <person name="Nagy L.G."/>
            <person name="Martin F."/>
            <person name="Kauserud H."/>
        </authorList>
    </citation>
    <scope>NUCLEOTIDE SEQUENCE</scope>
    <source>
        <strain evidence="3">9144</strain>
    </source>
</reference>
<feature type="compositionally biased region" description="Pro residues" evidence="1">
    <location>
        <begin position="47"/>
        <end position="62"/>
    </location>
</feature>
<feature type="region of interest" description="Disordered" evidence="1">
    <location>
        <begin position="20"/>
        <end position="68"/>
    </location>
</feature>
<gene>
    <name evidence="3" type="ORF">GGX14DRAFT_398446</name>
</gene>
<proteinExistence type="predicted"/>
<evidence type="ECO:0000313" key="3">
    <source>
        <dbReference type="EMBL" id="KAJ7204131.1"/>
    </source>
</evidence>
<dbReference type="Proteomes" id="UP001219525">
    <property type="component" value="Unassembled WGS sequence"/>
</dbReference>
<dbReference type="EMBL" id="JARJCW010000048">
    <property type="protein sequence ID" value="KAJ7204131.1"/>
    <property type="molecule type" value="Genomic_DNA"/>
</dbReference>
<dbReference type="Pfam" id="PF20415">
    <property type="entry name" value="DUF6699"/>
    <property type="match status" value="1"/>
</dbReference>